<gene>
    <name evidence="4" type="ORF">EDD80_11736</name>
</gene>
<sequence length="373" mass="42438">MKIAYIFHCYVPSRNANSIHAMNICNEIAALGHDTTAFFPAIEPKEKVNDVYSFYGVSNLFRIERLFFPAFKGRSTFFSLHFIAKLKKMNPDLVTGRSVHGCTIAALLGYPTVFDTHGPIWESGKFPLKLFRIMIRQRSFKKMVVNSHALKEIYVRSDIFKGSGFDPGNIQVAHNGSQAFPLETQIELPGDKSRFKVGYFGQLYKGRGIDIIINIAQQMSAVDFYVVGGEEKDIIDWKSKIKSKNIYFIGFVPYPEVYKYRNSCDVLLAPYQEITAPEGVTGNQTPYMNPIKILEYMSSRKPVIASDLPTIREVLNEKNSILVDCANSTEWVSAIKRLMVEKTYAKSLAEQSYKEFAECYTWKARAQKLIDIT</sequence>
<evidence type="ECO:0000256" key="2">
    <source>
        <dbReference type="ARBA" id="ARBA00022679"/>
    </source>
</evidence>
<keyword evidence="5" id="KW-1185">Reference proteome</keyword>
<keyword evidence="2 4" id="KW-0808">Transferase</keyword>
<dbReference type="SUPFAM" id="SSF53756">
    <property type="entry name" value="UDP-Glycosyltransferase/glycogen phosphorylase"/>
    <property type="match status" value="1"/>
</dbReference>
<dbReference type="InterPro" id="IPR028098">
    <property type="entry name" value="Glyco_trans_4-like_N"/>
</dbReference>
<dbReference type="PANTHER" id="PTHR12526:SF629">
    <property type="entry name" value="TEICHURONIC ACID BIOSYNTHESIS GLYCOSYLTRANSFERASE TUAH-RELATED"/>
    <property type="match status" value="1"/>
</dbReference>
<evidence type="ECO:0000256" key="1">
    <source>
        <dbReference type="ARBA" id="ARBA00022676"/>
    </source>
</evidence>
<dbReference type="AlphaFoldDB" id="A0A4R3KLC8"/>
<dbReference type="Pfam" id="PF13692">
    <property type="entry name" value="Glyco_trans_1_4"/>
    <property type="match status" value="1"/>
</dbReference>
<accession>A0A4R3KLC8</accession>
<dbReference type="OrthoDB" id="9816564at2"/>
<dbReference type="CDD" id="cd03801">
    <property type="entry name" value="GT4_PimA-like"/>
    <property type="match status" value="1"/>
</dbReference>
<reference evidence="4 5" key="1">
    <citation type="submission" date="2019-03" db="EMBL/GenBank/DDBJ databases">
        <title>Genomic Encyclopedia of Type Strains, Phase IV (KMG-IV): sequencing the most valuable type-strain genomes for metagenomic binning, comparative biology and taxonomic classification.</title>
        <authorList>
            <person name="Goeker M."/>
        </authorList>
    </citation>
    <scope>NUCLEOTIDE SEQUENCE [LARGE SCALE GENOMIC DNA]</scope>
    <source>
        <strain evidence="4 5">DSM 21100</strain>
    </source>
</reference>
<evidence type="ECO:0000259" key="3">
    <source>
        <dbReference type="Pfam" id="PF13439"/>
    </source>
</evidence>
<proteinExistence type="predicted"/>
<protein>
    <submittedName>
        <fullName evidence="4">Glycosyltransferase involved in cell wall biosynthesis</fullName>
    </submittedName>
</protein>
<organism evidence="4 5">
    <name type="scientific">Anseongella ginsenosidimutans</name>
    <dbReference type="NCBI Taxonomy" id="496056"/>
    <lineage>
        <taxon>Bacteria</taxon>
        <taxon>Pseudomonadati</taxon>
        <taxon>Bacteroidota</taxon>
        <taxon>Sphingobacteriia</taxon>
        <taxon>Sphingobacteriales</taxon>
        <taxon>Sphingobacteriaceae</taxon>
        <taxon>Anseongella</taxon>
    </lineage>
</organism>
<dbReference type="GO" id="GO:0016757">
    <property type="term" value="F:glycosyltransferase activity"/>
    <property type="evidence" value="ECO:0007669"/>
    <property type="project" value="UniProtKB-KW"/>
</dbReference>
<feature type="domain" description="Glycosyltransferase subfamily 4-like N-terminal" evidence="3">
    <location>
        <begin position="19"/>
        <end position="176"/>
    </location>
</feature>
<name>A0A4R3KLC8_9SPHI</name>
<dbReference type="Pfam" id="PF13439">
    <property type="entry name" value="Glyco_transf_4"/>
    <property type="match status" value="1"/>
</dbReference>
<dbReference type="EMBL" id="SMAD01000017">
    <property type="protein sequence ID" value="TCS84858.1"/>
    <property type="molecule type" value="Genomic_DNA"/>
</dbReference>
<evidence type="ECO:0000313" key="5">
    <source>
        <dbReference type="Proteomes" id="UP000295807"/>
    </source>
</evidence>
<dbReference type="Proteomes" id="UP000295807">
    <property type="component" value="Unassembled WGS sequence"/>
</dbReference>
<keyword evidence="1" id="KW-0328">Glycosyltransferase</keyword>
<dbReference type="Gene3D" id="3.40.50.2000">
    <property type="entry name" value="Glycogen Phosphorylase B"/>
    <property type="match status" value="2"/>
</dbReference>
<evidence type="ECO:0000313" key="4">
    <source>
        <dbReference type="EMBL" id="TCS84858.1"/>
    </source>
</evidence>
<dbReference type="PANTHER" id="PTHR12526">
    <property type="entry name" value="GLYCOSYLTRANSFERASE"/>
    <property type="match status" value="1"/>
</dbReference>
<comment type="caution">
    <text evidence="4">The sequence shown here is derived from an EMBL/GenBank/DDBJ whole genome shotgun (WGS) entry which is preliminary data.</text>
</comment>